<feature type="signal peptide" evidence="1">
    <location>
        <begin position="1"/>
        <end position="19"/>
    </location>
</feature>
<gene>
    <name evidence="2" type="ORF">DN820_10225</name>
</gene>
<dbReference type="RefSeq" id="WP_138409159.1">
    <property type="nucleotide sequence ID" value="NZ_QLAE01000023.1"/>
</dbReference>
<evidence type="ECO:0000313" key="2">
    <source>
        <dbReference type="EMBL" id="TLX63464.1"/>
    </source>
</evidence>
<organism evidence="2 3">
    <name type="scientific">Stutzerimonas nosocomialis</name>
    <dbReference type="NCBI Taxonomy" id="1056496"/>
    <lineage>
        <taxon>Bacteria</taxon>
        <taxon>Pseudomonadati</taxon>
        <taxon>Pseudomonadota</taxon>
        <taxon>Gammaproteobacteria</taxon>
        <taxon>Pseudomonadales</taxon>
        <taxon>Pseudomonadaceae</taxon>
        <taxon>Stutzerimonas</taxon>
    </lineage>
</organism>
<evidence type="ECO:0000256" key="1">
    <source>
        <dbReference type="SAM" id="SignalP"/>
    </source>
</evidence>
<evidence type="ECO:0008006" key="4">
    <source>
        <dbReference type="Google" id="ProtNLM"/>
    </source>
</evidence>
<keyword evidence="1" id="KW-0732">Signal</keyword>
<dbReference type="OrthoDB" id="6876832at2"/>
<comment type="caution">
    <text evidence="2">The sequence shown here is derived from an EMBL/GenBank/DDBJ whole genome shotgun (WGS) entry which is preliminary data.</text>
</comment>
<dbReference type="Proteomes" id="UP000306753">
    <property type="component" value="Unassembled WGS sequence"/>
</dbReference>
<dbReference type="AlphaFoldDB" id="A0A5R9QEA3"/>
<dbReference type="EMBL" id="QLAG01000011">
    <property type="protein sequence ID" value="TLX63464.1"/>
    <property type="molecule type" value="Genomic_DNA"/>
</dbReference>
<proteinExistence type="predicted"/>
<name>A0A5R9QEA3_9GAMM</name>
<protein>
    <recommendedName>
        <fullName evidence="4">Phage infection protein</fullName>
    </recommendedName>
</protein>
<accession>A0A5R9QEA3</accession>
<reference evidence="2 3" key="1">
    <citation type="journal article" date="2017" name="Eur. J. Clin. Microbiol. Infect. Dis.">
        <title>Uncommonly isolated clinical Pseudomonas: identification and phylogenetic assignation.</title>
        <authorList>
            <person name="Mulet M."/>
            <person name="Gomila M."/>
            <person name="Ramirez A."/>
            <person name="Cardew S."/>
            <person name="Moore E.R."/>
            <person name="Lalucat J."/>
            <person name="Garcia-Valdes E."/>
        </authorList>
    </citation>
    <scope>NUCLEOTIDE SEQUENCE [LARGE SCALE GENOMIC DNA]</scope>
    <source>
        <strain evidence="2 3">SD129</strain>
    </source>
</reference>
<evidence type="ECO:0000313" key="3">
    <source>
        <dbReference type="Proteomes" id="UP000306753"/>
    </source>
</evidence>
<feature type="chain" id="PRO_5024288696" description="Phage infection protein" evidence="1">
    <location>
        <begin position="20"/>
        <end position="83"/>
    </location>
</feature>
<sequence length="83" mass="8895">MKKLIASLILASLSGAVFAIPAEPQRLLLEAQPSHEQTDTTVAEGGFERTPLGLQLADDGFDRTPLGRLLAEGGSDRLIERHS</sequence>
<keyword evidence="3" id="KW-1185">Reference proteome</keyword>